<feature type="transmembrane region" description="Helical" evidence="6">
    <location>
        <begin position="118"/>
        <end position="135"/>
    </location>
</feature>
<dbReference type="SUPFAM" id="SSF103481">
    <property type="entry name" value="Multidrug resistance efflux transporter EmrE"/>
    <property type="match status" value="1"/>
</dbReference>
<evidence type="ECO:0000256" key="6">
    <source>
        <dbReference type="SAM" id="Phobius"/>
    </source>
</evidence>
<keyword evidence="8" id="KW-1185">Reference proteome</keyword>
<evidence type="ECO:0000256" key="3">
    <source>
        <dbReference type="ARBA" id="ARBA00022692"/>
    </source>
</evidence>
<keyword evidence="5 6" id="KW-0472">Membrane</keyword>
<organism evidence="7 8">
    <name type="scientific">Pseudomonas kribbensis</name>
    <dbReference type="NCBI Taxonomy" id="1628086"/>
    <lineage>
        <taxon>Bacteria</taxon>
        <taxon>Pseudomonadati</taxon>
        <taxon>Pseudomonadota</taxon>
        <taxon>Gammaproteobacteria</taxon>
        <taxon>Pseudomonadales</taxon>
        <taxon>Pseudomonadaceae</taxon>
        <taxon>Pseudomonas</taxon>
    </lineage>
</organism>
<dbReference type="PANTHER" id="PTHR30561:SF9">
    <property type="entry name" value="4-AMINO-4-DEOXY-L-ARABINOSE-PHOSPHOUNDECAPRENOL FLIPPASE SUBUNIT ARNF-RELATED"/>
    <property type="match status" value="1"/>
</dbReference>
<keyword evidence="3 6" id="KW-0812">Transmembrane</keyword>
<evidence type="ECO:0000256" key="1">
    <source>
        <dbReference type="ARBA" id="ARBA00004651"/>
    </source>
</evidence>
<comment type="subcellular location">
    <subcellularLocation>
        <location evidence="1">Cell membrane</location>
        <topology evidence="1">Multi-pass membrane protein</topology>
    </subcellularLocation>
</comment>
<reference evidence="7 8" key="1">
    <citation type="submission" date="2018-05" db="EMBL/GenBank/DDBJ databases">
        <title>Complete genome sequence of Pseudomonas kribbensis 46-2(T).</title>
        <authorList>
            <person name="Jeong H."/>
            <person name="Lee S.-G."/>
            <person name="Rha E."/>
            <person name="Kim H."/>
        </authorList>
    </citation>
    <scope>NUCLEOTIDE SEQUENCE [LARGE SCALE GENOMIC DNA]</scope>
    <source>
        <strain evidence="7 8">46-2</strain>
    </source>
</reference>
<gene>
    <name evidence="7" type="ORF">DLD99_22995</name>
</gene>
<dbReference type="Gene3D" id="1.10.3730.20">
    <property type="match status" value="1"/>
</dbReference>
<dbReference type="GO" id="GO:0005886">
    <property type="term" value="C:plasma membrane"/>
    <property type="evidence" value="ECO:0007669"/>
    <property type="project" value="UniProtKB-SubCell"/>
</dbReference>
<keyword evidence="2" id="KW-1003">Cell membrane</keyword>
<feature type="transmembrane region" description="Helical" evidence="6">
    <location>
        <begin position="92"/>
        <end position="112"/>
    </location>
</feature>
<dbReference type="GO" id="GO:0022857">
    <property type="term" value="F:transmembrane transporter activity"/>
    <property type="evidence" value="ECO:0007669"/>
    <property type="project" value="InterPro"/>
</dbReference>
<proteinExistence type="predicted"/>
<dbReference type="InterPro" id="IPR037185">
    <property type="entry name" value="EmrE-like"/>
</dbReference>
<dbReference type="EMBL" id="CP029608">
    <property type="protein sequence ID" value="AXI63224.1"/>
    <property type="molecule type" value="Genomic_DNA"/>
</dbReference>
<evidence type="ECO:0000256" key="2">
    <source>
        <dbReference type="ARBA" id="ARBA00022475"/>
    </source>
</evidence>
<evidence type="ECO:0000313" key="8">
    <source>
        <dbReference type="Proteomes" id="UP000253720"/>
    </source>
</evidence>
<evidence type="ECO:0000256" key="4">
    <source>
        <dbReference type="ARBA" id="ARBA00022989"/>
    </source>
</evidence>
<dbReference type="PANTHER" id="PTHR30561">
    <property type="entry name" value="SMR FAMILY PROTON-DEPENDENT DRUG EFFLUX TRANSPORTER SUGE"/>
    <property type="match status" value="1"/>
</dbReference>
<feature type="transmembrane region" description="Helical" evidence="6">
    <location>
        <begin position="21"/>
        <end position="41"/>
    </location>
</feature>
<dbReference type="Proteomes" id="UP000253720">
    <property type="component" value="Chromosome"/>
</dbReference>
<feature type="transmembrane region" description="Helical" evidence="6">
    <location>
        <begin position="61"/>
        <end position="85"/>
    </location>
</feature>
<sequence length="140" mass="15018">MPDSQLILKRNGSMDWLHGRLGTVVLWALLIILESGGQIATKVGGDQLGQMDFTLQWLLSVAQAPGVLVAIACYIGAFFVWMLILRRSSLSLAFPLSSLVFVGVLLGSWLGLGEEISLLHWVGVAVIMGGIALLAEGEEN</sequence>
<accession>A0A345RVA8</accession>
<name>A0A345RVA8_9PSED</name>
<evidence type="ECO:0000313" key="7">
    <source>
        <dbReference type="EMBL" id="AXI63224.1"/>
    </source>
</evidence>
<evidence type="ECO:0000256" key="5">
    <source>
        <dbReference type="ARBA" id="ARBA00023136"/>
    </source>
</evidence>
<dbReference type="InterPro" id="IPR000390">
    <property type="entry name" value="Small_drug/metabolite_transptr"/>
</dbReference>
<dbReference type="AlphaFoldDB" id="A0A345RVA8"/>
<dbReference type="KEGG" id="pke:DLD99_22995"/>
<keyword evidence="4 6" id="KW-1133">Transmembrane helix</keyword>
<protein>
    <submittedName>
        <fullName evidence="7">Transporter</fullName>
    </submittedName>
</protein>